<dbReference type="Proteomes" id="UP001163441">
    <property type="component" value="Chromosome"/>
</dbReference>
<dbReference type="PRINTS" id="PR00332">
    <property type="entry name" value="HISTRIAD"/>
</dbReference>
<dbReference type="GO" id="GO:0003824">
    <property type="term" value="F:catalytic activity"/>
    <property type="evidence" value="ECO:0007669"/>
    <property type="project" value="InterPro"/>
</dbReference>
<dbReference type="Gene3D" id="3.30.428.10">
    <property type="entry name" value="HIT-like"/>
    <property type="match status" value="1"/>
</dbReference>
<evidence type="ECO:0000313" key="2">
    <source>
        <dbReference type="EMBL" id="WAI17572.1"/>
    </source>
</evidence>
<comment type="caution">
    <text evidence="1">Lacks conserved residue(s) required for the propagation of feature annotation.</text>
</comment>
<reference evidence="2" key="1">
    <citation type="submission" date="2022-11" db="EMBL/GenBank/DDBJ databases">
        <title>The whole genome sequencing of pests is an important tool to study the evolution of the plant-insect interaction and insecticide resistance.</title>
        <authorList>
            <person name="Kananovich Y."/>
        </authorList>
    </citation>
    <scope>NUCLEOTIDE SEQUENCE</scope>
    <source>
        <strain evidence="2">BSU_Aph_2016</strain>
    </source>
</reference>
<gene>
    <name evidence="2" type="ORF">OWM53_01820</name>
</gene>
<dbReference type="PANTHER" id="PTHR23089">
    <property type="entry name" value="HISTIDINE TRIAD HIT PROTEIN"/>
    <property type="match status" value="1"/>
</dbReference>
<dbReference type="InterPro" id="IPR019808">
    <property type="entry name" value="Histidine_triad_CS"/>
</dbReference>
<sequence>MNNHLIFQKIIRKEISSNIIYQDKIVTAFDDINPKAPIHILIVPNCFIKTANDINKKNKNVIAHMFYIAIQIAKEKKISEDGYKIIVNCNENGGQEIHYLHMHLLGGTKLKTLY</sequence>
<proteinExistence type="predicted"/>
<dbReference type="PROSITE" id="PS51084">
    <property type="entry name" value="HIT_2"/>
    <property type="match status" value="1"/>
</dbReference>
<dbReference type="AlphaFoldDB" id="A0A4D6XLV1"/>
<dbReference type="RefSeq" id="WP_158360647.1">
    <property type="nucleotide sequence ID" value="NZ_CP034897.1"/>
</dbReference>
<dbReference type="SUPFAM" id="SSF54197">
    <property type="entry name" value="HIT-like"/>
    <property type="match status" value="1"/>
</dbReference>
<dbReference type="EMBL" id="CP113403">
    <property type="protein sequence ID" value="WAI17572.1"/>
    <property type="molecule type" value="Genomic_DNA"/>
</dbReference>
<organism evidence="2 3">
    <name type="scientific">Buchnera aphidicola</name>
    <name type="common">Aphis craccivora</name>
    <dbReference type="NCBI Taxonomy" id="466616"/>
    <lineage>
        <taxon>Bacteria</taxon>
        <taxon>Pseudomonadati</taxon>
        <taxon>Pseudomonadota</taxon>
        <taxon>Gammaproteobacteria</taxon>
        <taxon>Enterobacterales</taxon>
        <taxon>Erwiniaceae</taxon>
        <taxon>Buchnera</taxon>
    </lineage>
</organism>
<dbReference type="OrthoDB" id="9784774at2"/>
<dbReference type="InterPro" id="IPR036265">
    <property type="entry name" value="HIT-like_sf"/>
</dbReference>
<dbReference type="PROSITE" id="PS00892">
    <property type="entry name" value="HIT_1"/>
    <property type="match status" value="1"/>
</dbReference>
<dbReference type="InterPro" id="IPR001310">
    <property type="entry name" value="Histidine_triad_HIT"/>
</dbReference>
<dbReference type="Pfam" id="PF01230">
    <property type="entry name" value="HIT"/>
    <property type="match status" value="1"/>
</dbReference>
<accession>A0A4D6XLV1</accession>
<dbReference type="InterPro" id="IPR011146">
    <property type="entry name" value="HIT-like"/>
</dbReference>
<evidence type="ECO:0000256" key="1">
    <source>
        <dbReference type="PROSITE-ProRule" id="PRU00464"/>
    </source>
</evidence>
<name>A0A4D6XLV1_9GAMM</name>
<dbReference type="CDD" id="cd01276">
    <property type="entry name" value="PKCI_related"/>
    <property type="match status" value="1"/>
</dbReference>
<evidence type="ECO:0000313" key="3">
    <source>
        <dbReference type="Proteomes" id="UP001163441"/>
    </source>
</evidence>
<protein>
    <submittedName>
        <fullName evidence="2">Histidine triad nucleotide-binding protein</fullName>
    </submittedName>
</protein>